<organism evidence="2 3">
    <name type="scientific">Hahella chejuensis (strain KCTC 2396)</name>
    <dbReference type="NCBI Taxonomy" id="349521"/>
    <lineage>
        <taxon>Bacteria</taxon>
        <taxon>Pseudomonadati</taxon>
        <taxon>Pseudomonadota</taxon>
        <taxon>Gammaproteobacteria</taxon>
        <taxon>Oceanospirillales</taxon>
        <taxon>Hahellaceae</taxon>
        <taxon>Hahella</taxon>
    </lineage>
</organism>
<sequence length="305" mass="32721">MNVLITGCTGFVGSALAAEAASRGYVVTGTSRSADQHPQFPGKMELAPAYENDGWIGLLRGVDVLIHCAARVHQVKEDAAEPLAEFRAANTEATRLLASWAVKAGVKKFIYLSTIKVNGEGSSPGRPFTPSDPPNPLSPYAISKWEGECALREVAAGAEMSYEIIRPPLVYGEGAKGNLAILEKLAKLRAPLPLAGVENRRSLISRENLVDVILRCAEALNVEPGAGNVWLVSDGYSVTTSQIYLSLCCSMNIKGRVFSLPGPLKSLMFHALERIGIQEKLFGNLEVDCSATMSGLNWRPAPGIR</sequence>
<dbReference type="STRING" id="349521.HCH_02402"/>
<dbReference type="EMBL" id="CP000155">
    <property type="protein sequence ID" value="ABC29213.1"/>
    <property type="molecule type" value="Genomic_DNA"/>
</dbReference>
<evidence type="ECO:0000313" key="2">
    <source>
        <dbReference type="EMBL" id="ABC29213.1"/>
    </source>
</evidence>
<gene>
    <name evidence="2" type="ordered locus">HCH_02402</name>
</gene>
<dbReference type="GO" id="GO:0004029">
    <property type="term" value="F:aldehyde dehydrogenase (NAD+) activity"/>
    <property type="evidence" value="ECO:0007669"/>
    <property type="project" value="TreeGrafter"/>
</dbReference>
<dbReference type="Pfam" id="PF01370">
    <property type="entry name" value="Epimerase"/>
    <property type="match status" value="1"/>
</dbReference>
<dbReference type="SUPFAM" id="SSF51735">
    <property type="entry name" value="NAD(P)-binding Rossmann-fold domains"/>
    <property type="match status" value="1"/>
</dbReference>
<dbReference type="InterPro" id="IPR001509">
    <property type="entry name" value="Epimerase_deHydtase"/>
</dbReference>
<dbReference type="HOGENOM" id="CLU_007383_6_1_6"/>
<dbReference type="InterPro" id="IPR036291">
    <property type="entry name" value="NAD(P)-bd_dom_sf"/>
</dbReference>
<dbReference type="OrthoDB" id="9803010at2"/>
<evidence type="ECO:0000259" key="1">
    <source>
        <dbReference type="Pfam" id="PF01370"/>
    </source>
</evidence>
<dbReference type="GO" id="GO:0005737">
    <property type="term" value="C:cytoplasm"/>
    <property type="evidence" value="ECO:0007669"/>
    <property type="project" value="TreeGrafter"/>
</dbReference>
<evidence type="ECO:0000313" key="3">
    <source>
        <dbReference type="Proteomes" id="UP000000238"/>
    </source>
</evidence>
<dbReference type="RefSeq" id="WP_011396282.1">
    <property type="nucleotide sequence ID" value="NC_007645.1"/>
</dbReference>
<feature type="domain" description="NAD-dependent epimerase/dehydratase" evidence="1">
    <location>
        <begin position="3"/>
        <end position="221"/>
    </location>
</feature>
<accession>Q2SJG1</accession>
<dbReference type="PANTHER" id="PTHR48079:SF6">
    <property type="entry name" value="NAD(P)-BINDING DOMAIN-CONTAINING PROTEIN-RELATED"/>
    <property type="match status" value="1"/>
</dbReference>
<protein>
    <submittedName>
        <fullName evidence="2">Nucleoside-diphosphate-sugar epimerase</fullName>
    </submittedName>
</protein>
<keyword evidence="3" id="KW-1185">Reference proteome</keyword>
<dbReference type="AlphaFoldDB" id="Q2SJG1"/>
<dbReference type="eggNOG" id="COG0451">
    <property type="taxonomic scope" value="Bacteria"/>
</dbReference>
<dbReference type="Gene3D" id="3.40.50.720">
    <property type="entry name" value="NAD(P)-binding Rossmann-like Domain"/>
    <property type="match status" value="1"/>
</dbReference>
<dbReference type="KEGG" id="hch:HCH_02402"/>
<reference evidence="2 3" key="1">
    <citation type="journal article" date="2005" name="Nucleic Acids Res.">
        <title>Genomic blueprint of Hahella chejuensis, a marine microbe producing an algicidal agent.</title>
        <authorList>
            <person name="Jeong H."/>
            <person name="Yim J.H."/>
            <person name="Lee C."/>
            <person name="Choi S.-H."/>
            <person name="Park Y.K."/>
            <person name="Yoon S.H."/>
            <person name="Hur C.-G."/>
            <person name="Kang H.-Y."/>
            <person name="Kim D."/>
            <person name="Lee H.H."/>
            <person name="Park K.H."/>
            <person name="Park S.-H."/>
            <person name="Park H.-S."/>
            <person name="Lee H.K."/>
            <person name="Oh T.K."/>
            <person name="Kim J.F."/>
        </authorList>
    </citation>
    <scope>NUCLEOTIDE SEQUENCE [LARGE SCALE GENOMIC DNA]</scope>
    <source>
        <strain evidence="2 3">KCTC 2396</strain>
    </source>
</reference>
<proteinExistence type="predicted"/>
<dbReference type="PANTHER" id="PTHR48079">
    <property type="entry name" value="PROTEIN YEEZ"/>
    <property type="match status" value="1"/>
</dbReference>
<name>Q2SJG1_HAHCH</name>
<dbReference type="InterPro" id="IPR051783">
    <property type="entry name" value="NAD(P)-dependent_oxidoreduct"/>
</dbReference>
<dbReference type="Proteomes" id="UP000000238">
    <property type="component" value="Chromosome"/>
</dbReference>